<evidence type="ECO:0000313" key="2">
    <source>
        <dbReference type="Proteomes" id="UP001165960"/>
    </source>
</evidence>
<dbReference type="EMBL" id="QTSX02001428">
    <property type="protein sequence ID" value="KAJ9082553.1"/>
    <property type="molecule type" value="Genomic_DNA"/>
</dbReference>
<keyword evidence="2" id="KW-1185">Reference proteome</keyword>
<protein>
    <submittedName>
        <fullName evidence="1">Uncharacterized protein</fullName>
    </submittedName>
</protein>
<comment type="caution">
    <text evidence="1">The sequence shown here is derived from an EMBL/GenBank/DDBJ whole genome shotgun (WGS) entry which is preliminary data.</text>
</comment>
<sequence>MLKLLVLRGVLGHMELLTPAPRRSKYNTNYAEGDIDYSMSSPLNDDGRDFPCLGYPRGPPSAAYRAGKSISVSIIGTAPHNGGHCQFSISYDGIKFVVLKTIMGKCPAPRRKFSVKIPPSAGTGAAVFAWTWINRSGQREFYMNCADINILGKKKGHITGHELLVANYKVPGKASRIFPEGFANSYGKYIINSTPKLTITPKTSTQPYPPKRTPKRQIPTPPTPPSTYNASTPTSSPIHSTIPLTRSSSINLLPPHLILHLITTLLLT</sequence>
<gene>
    <name evidence="1" type="ORF">DSO57_1003325</name>
</gene>
<proteinExistence type="predicted"/>
<organism evidence="1 2">
    <name type="scientific">Entomophthora muscae</name>
    <dbReference type="NCBI Taxonomy" id="34485"/>
    <lineage>
        <taxon>Eukaryota</taxon>
        <taxon>Fungi</taxon>
        <taxon>Fungi incertae sedis</taxon>
        <taxon>Zoopagomycota</taxon>
        <taxon>Entomophthoromycotina</taxon>
        <taxon>Entomophthoromycetes</taxon>
        <taxon>Entomophthorales</taxon>
        <taxon>Entomophthoraceae</taxon>
        <taxon>Entomophthora</taxon>
    </lineage>
</organism>
<accession>A0ACC2U6A6</accession>
<reference evidence="1" key="1">
    <citation type="submission" date="2022-04" db="EMBL/GenBank/DDBJ databases">
        <title>Genome of the entomopathogenic fungus Entomophthora muscae.</title>
        <authorList>
            <person name="Elya C."/>
            <person name="Lovett B.R."/>
            <person name="Lee E."/>
            <person name="Macias A.M."/>
            <person name="Hajek A.E."/>
            <person name="De Bivort B.L."/>
            <person name="Kasson M.T."/>
            <person name="De Fine Licht H.H."/>
            <person name="Stajich J.E."/>
        </authorList>
    </citation>
    <scope>NUCLEOTIDE SEQUENCE</scope>
    <source>
        <strain evidence="1">Berkeley</strain>
    </source>
</reference>
<evidence type="ECO:0000313" key="1">
    <source>
        <dbReference type="EMBL" id="KAJ9082553.1"/>
    </source>
</evidence>
<dbReference type="Proteomes" id="UP001165960">
    <property type="component" value="Unassembled WGS sequence"/>
</dbReference>
<name>A0ACC2U6A6_9FUNG</name>